<accession>A0A4Y2M025</accession>
<dbReference type="AlphaFoldDB" id="A0A4Y2M025"/>
<organism evidence="1 2">
    <name type="scientific">Araneus ventricosus</name>
    <name type="common">Orbweaver spider</name>
    <name type="synonym">Epeira ventricosa</name>
    <dbReference type="NCBI Taxonomy" id="182803"/>
    <lineage>
        <taxon>Eukaryota</taxon>
        <taxon>Metazoa</taxon>
        <taxon>Ecdysozoa</taxon>
        <taxon>Arthropoda</taxon>
        <taxon>Chelicerata</taxon>
        <taxon>Arachnida</taxon>
        <taxon>Araneae</taxon>
        <taxon>Araneomorphae</taxon>
        <taxon>Entelegynae</taxon>
        <taxon>Araneoidea</taxon>
        <taxon>Araneidae</taxon>
        <taxon>Araneus</taxon>
    </lineage>
</organism>
<evidence type="ECO:0000313" key="2">
    <source>
        <dbReference type="Proteomes" id="UP000499080"/>
    </source>
</evidence>
<protein>
    <submittedName>
        <fullName evidence="1">Uncharacterized protein</fullName>
    </submittedName>
</protein>
<reference evidence="1 2" key="1">
    <citation type="journal article" date="2019" name="Sci. Rep.">
        <title>Orb-weaving spider Araneus ventricosus genome elucidates the spidroin gene catalogue.</title>
        <authorList>
            <person name="Kono N."/>
            <person name="Nakamura H."/>
            <person name="Ohtoshi R."/>
            <person name="Moran D.A.P."/>
            <person name="Shinohara A."/>
            <person name="Yoshida Y."/>
            <person name="Fujiwara M."/>
            <person name="Mori M."/>
            <person name="Tomita M."/>
            <person name="Arakawa K."/>
        </authorList>
    </citation>
    <scope>NUCLEOTIDE SEQUENCE [LARGE SCALE GENOMIC DNA]</scope>
</reference>
<sequence length="93" mass="10592">MNQKWSPDSSTSAVNECNGFIADVTQDLMDRIICSNMEGNVFRQASESSLSLRSGYWKRRKILLSDKIISSTPTFVTILEGSRFFLYAKINQF</sequence>
<proteinExistence type="predicted"/>
<dbReference type="EMBL" id="BGPR01006449">
    <property type="protein sequence ID" value="GBN19096.1"/>
    <property type="molecule type" value="Genomic_DNA"/>
</dbReference>
<gene>
    <name evidence="1" type="ORF">AVEN_79678_1</name>
</gene>
<name>A0A4Y2M025_ARAVE</name>
<evidence type="ECO:0000313" key="1">
    <source>
        <dbReference type="EMBL" id="GBN19096.1"/>
    </source>
</evidence>
<dbReference type="Proteomes" id="UP000499080">
    <property type="component" value="Unassembled WGS sequence"/>
</dbReference>
<comment type="caution">
    <text evidence="1">The sequence shown here is derived from an EMBL/GenBank/DDBJ whole genome shotgun (WGS) entry which is preliminary data.</text>
</comment>
<keyword evidence="2" id="KW-1185">Reference proteome</keyword>